<dbReference type="GO" id="GO:0003682">
    <property type="term" value="F:chromatin binding"/>
    <property type="evidence" value="ECO:0007669"/>
    <property type="project" value="TreeGrafter"/>
</dbReference>
<dbReference type="Pfam" id="PF00400">
    <property type="entry name" value="WD40"/>
    <property type="match status" value="3"/>
</dbReference>
<feature type="compositionally biased region" description="Basic and acidic residues" evidence="6">
    <location>
        <begin position="661"/>
        <end position="680"/>
    </location>
</feature>
<evidence type="ECO:0000256" key="1">
    <source>
        <dbReference type="ARBA" id="ARBA00004123"/>
    </source>
</evidence>
<feature type="region of interest" description="Disordered" evidence="6">
    <location>
        <begin position="645"/>
        <end position="712"/>
    </location>
</feature>
<comment type="subcellular location">
    <subcellularLocation>
        <location evidence="1">Nucleus</location>
    </subcellularLocation>
</comment>
<dbReference type="GO" id="GO:0016070">
    <property type="term" value="P:RNA metabolic process"/>
    <property type="evidence" value="ECO:0007669"/>
    <property type="project" value="UniProtKB-ARBA"/>
</dbReference>
<comment type="similarity">
    <text evidence="2">Belongs to the WD repeat SWD2 family.</text>
</comment>
<feature type="compositionally biased region" description="Basic and acidic residues" evidence="6">
    <location>
        <begin position="590"/>
        <end position="613"/>
    </location>
</feature>
<reference evidence="8" key="4">
    <citation type="journal article" date="2015" name="PLoS ONE">
        <title>Comprehensive Evaluation of Toxoplasma gondii VEG and Neospora caninum LIV Genomes with Tachyzoite Stage Transcriptome and Proteome Defines Novel Transcript Features.</title>
        <authorList>
            <person name="Ramaprasad A."/>
            <person name="Mourier T."/>
            <person name="Naeem R."/>
            <person name="Malas T.B."/>
            <person name="Moussa E."/>
            <person name="Panigrahi A."/>
            <person name="Vermont S.J."/>
            <person name="Otto T.D."/>
            <person name="Wastling J."/>
            <person name="Pain A."/>
        </authorList>
    </citation>
    <scope>NUCLEOTIDE SEQUENCE</scope>
    <source>
        <strain evidence="8">Liverpool</strain>
    </source>
</reference>
<accession>F0VHD6</accession>
<feature type="region of interest" description="Disordered" evidence="6">
    <location>
        <begin position="151"/>
        <end position="192"/>
    </location>
</feature>
<protein>
    <submittedName>
        <fullName evidence="7">Putative WD-40 repeat-containing protein</fullName>
    </submittedName>
    <submittedName>
        <fullName evidence="8">WD-40 repeat-containing protein, putative</fullName>
    </submittedName>
</protein>
<name>F0VHD6_NEOCL</name>
<dbReference type="InterPro" id="IPR001680">
    <property type="entry name" value="WD40_rpt"/>
</dbReference>
<reference evidence="7" key="2">
    <citation type="submission" date="2011-03" db="EMBL/GenBank/DDBJ databases">
        <title>Comparative genomics and transcriptomics of Neospora caninum and Toxoplasma gondii.</title>
        <authorList>
            <person name="Reid A.J."/>
            <person name="Sohal A."/>
            <person name="Harris D."/>
            <person name="Quail M."/>
            <person name="Sanders M."/>
            <person name="Berriman M."/>
            <person name="Wastling J.M."/>
            <person name="Pain A."/>
        </authorList>
    </citation>
    <scope>NUCLEOTIDE SEQUENCE</scope>
    <source>
        <strain evidence="7">Liverpool</strain>
    </source>
</reference>
<dbReference type="SMART" id="SM00320">
    <property type="entry name" value="WD40"/>
    <property type="match status" value="4"/>
</dbReference>
<feature type="region of interest" description="Disordered" evidence="6">
    <location>
        <begin position="308"/>
        <end position="339"/>
    </location>
</feature>
<dbReference type="VEuPathDB" id="ToxoDB:NCLIV_029180"/>
<feature type="compositionally biased region" description="Pro residues" evidence="6">
    <location>
        <begin position="18"/>
        <end position="45"/>
    </location>
</feature>
<keyword evidence="4" id="KW-0677">Repeat</keyword>
<dbReference type="InterPro" id="IPR015943">
    <property type="entry name" value="WD40/YVTN_repeat-like_dom_sf"/>
</dbReference>
<evidence type="ECO:0000256" key="3">
    <source>
        <dbReference type="ARBA" id="ARBA00022574"/>
    </source>
</evidence>
<reference evidence="9" key="3">
    <citation type="journal article" date="2012" name="PLoS Pathog.">
        <title>Comparative genomics of the apicomplexan parasites Toxoplasma gondii and Neospora caninum: Coccidia differing in host range and transmission strategy.</title>
        <authorList>
            <person name="Reid A.J."/>
            <person name="Vermont S.J."/>
            <person name="Cotton J.A."/>
            <person name="Harris D."/>
            <person name="Hill-Cawthorne G.A."/>
            <person name="Konen-Waisman S."/>
            <person name="Latham S.M."/>
            <person name="Mourier T."/>
            <person name="Norton R."/>
            <person name="Quail M.A."/>
            <person name="Sanders M."/>
            <person name="Shanmugam D."/>
            <person name="Sohal A."/>
            <person name="Wasmuth J.D."/>
            <person name="Brunk B."/>
            <person name="Grigg M.E."/>
            <person name="Howard J.C."/>
            <person name="Parkinson J."/>
            <person name="Roos D.S."/>
            <person name="Trees A.J."/>
            <person name="Berriman M."/>
            <person name="Pain A."/>
            <person name="Wastling J.M."/>
        </authorList>
    </citation>
    <scope>NUCLEOTIDE SEQUENCE [LARGE SCALE GENOMIC DNA]</scope>
    <source>
        <strain evidence="9">Liverpool</strain>
    </source>
</reference>
<evidence type="ECO:0000313" key="7">
    <source>
        <dbReference type="EMBL" id="CBZ53130.1"/>
    </source>
</evidence>
<proteinExistence type="inferred from homology"/>
<dbReference type="PANTHER" id="PTHR19861">
    <property type="entry name" value="WD40 REPEAT PROTEIN SWD2"/>
    <property type="match status" value="1"/>
</dbReference>
<dbReference type="RefSeq" id="XP_003883162.1">
    <property type="nucleotide sequence ID" value="XM_003883113.1"/>
</dbReference>
<dbReference type="OMA" id="ITHADSN"/>
<keyword evidence="3" id="KW-0853">WD repeat</keyword>
<feature type="compositionally biased region" description="Low complexity" evidence="6">
    <location>
        <begin position="258"/>
        <end position="268"/>
    </location>
</feature>
<feature type="compositionally biased region" description="Low complexity" evidence="6">
    <location>
        <begin position="681"/>
        <end position="712"/>
    </location>
</feature>
<dbReference type="AlphaFoldDB" id="F0VHD6"/>
<feature type="compositionally biased region" description="Gly residues" evidence="6">
    <location>
        <begin position="1"/>
        <end position="10"/>
    </location>
</feature>
<gene>
    <name evidence="8" type="ORF">BN1204_029180</name>
    <name evidence="7" type="ORF">NCLIV_029180</name>
</gene>
<dbReference type="EMBL" id="FR823389">
    <property type="protein sequence ID" value="CBZ53130.1"/>
    <property type="molecule type" value="Genomic_DNA"/>
</dbReference>
<dbReference type="InterPro" id="IPR037867">
    <property type="entry name" value="Swd2/WDR82"/>
</dbReference>
<dbReference type="OrthoDB" id="27537at2759"/>
<evidence type="ECO:0000256" key="4">
    <source>
        <dbReference type="ARBA" id="ARBA00022737"/>
    </source>
</evidence>
<evidence type="ECO:0000313" key="8">
    <source>
        <dbReference type="EMBL" id="CEL67118.1"/>
    </source>
</evidence>
<feature type="region of interest" description="Disordered" evidence="6">
    <location>
        <begin position="578"/>
        <end position="623"/>
    </location>
</feature>
<dbReference type="EMBL" id="LN714482">
    <property type="protein sequence ID" value="CEL67118.1"/>
    <property type="molecule type" value="Genomic_DNA"/>
</dbReference>
<keyword evidence="9" id="KW-1185">Reference proteome</keyword>
<keyword evidence="5" id="KW-0539">Nucleus</keyword>
<feature type="region of interest" description="Disordered" evidence="6">
    <location>
        <begin position="257"/>
        <end position="281"/>
    </location>
</feature>
<dbReference type="PANTHER" id="PTHR19861:SF0">
    <property type="entry name" value="WD REPEAT-CONTAINING PROTEIN 82"/>
    <property type="match status" value="1"/>
</dbReference>
<evidence type="ECO:0000256" key="6">
    <source>
        <dbReference type="SAM" id="MobiDB-lite"/>
    </source>
</evidence>
<organism evidence="7 9">
    <name type="scientific">Neospora caninum (strain Liverpool)</name>
    <dbReference type="NCBI Taxonomy" id="572307"/>
    <lineage>
        <taxon>Eukaryota</taxon>
        <taxon>Sar</taxon>
        <taxon>Alveolata</taxon>
        <taxon>Apicomplexa</taxon>
        <taxon>Conoidasida</taxon>
        <taxon>Coccidia</taxon>
        <taxon>Eucoccidiorida</taxon>
        <taxon>Eimeriorina</taxon>
        <taxon>Sarcocystidae</taxon>
        <taxon>Neospora</taxon>
    </lineage>
</organism>
<feature type="compositionally biased region" description="Basic and acidic residues" evidence="6">
    <location>
        <begin position="177"/>
        <end position="192"/>
    </location>
</feature>
<evidence type="ECO:0000256" key="5">
    <source>
        <dbReference type="ARBA" id="ARBA00023242"/>
    </source>
</evidence>
<dbReference type="GO" id="GO:0048188">
    <property type="term" value="C:Set1C/COMPASS complex"/>
    <property type="evidence" value="ECO:0007669"/>
    <property type="project" value="TreeGrafter"/>
</dbReference>
<dbReference type="eggNOG" id="KOG1446">
    <property type="taxonomic scope" value="Eukaryota"/>
</dbReference>
<dbReference type="Proteomes" id="UP000007494">
    <property type="component" value="Chromosome VIIb"/>
</dbReference>
<dbReference type="InParanoid" id="F0VHD6"/>
<feature type="region of interest" description="Disordered" evidence="6">
    <location>
        <begin position="1"/>
        <end position="111"/>
    </location>
</feature>
<dbReference type="GeneID" id="13443318"/>
<evidence type="ECO:0000256" key="2">
    <source>
        <dbReference type="ARBA" id="ARBA00005616"/>
    </source>
</evidence>
<sequence>MSFAPAGGGRPFAVPVVYRPPTPVRNVPSPPSSTPPVPPAEPPHAPVGGHLSGSAPSSFPSVPQPRPPLTGARAPVSFPDGCNSTPRPPRSPTHHPVRPTQAQAHALPSSGAVSSLCAVDCSTPQDASSQLGKAYGLEHGETASRPMKVEEAVQNSPVPLGCAAQPEEGSEDEERDASDRERPSEFPEPELLRTFRDKCSPINGVAFSPDMQCMYTSSDDCSLHIYSLQKGVCTRVLHANKYGVHSIRILPHSLVNNTSSTSASSPSSGGPGTHGIQPHLQPPPGGAAGVTCLCLCATRASAVPAASANATGNSRASASGSVAKAPVGKGKPGEEGPEVARAVAPGSTAFAVRLWDLAENRYLRTFPLNGRVCRGNGLCLHPQRNIFACCSEDATVRLFALDKEQPIWSRTVRTSTPLAAFDNEGLVLAVYEGEGIVTFFDSKHPHLPFLRFSIATSLRRGVGRGSCGASGTEASTVCPRCSLPVKVGQAKVEGGSEPGTDSQKTPGCCRCNEHVERGRPLSQERESAFEQATSLLFSPDDSEIVVGTSDERLLFFDTTTGELLRILSARKRGLPRMRAGSLAPETAEMDEGRTARGVRGECTEERGAEDDAHSGCTSEPARGGCWATQSRALREIVRNHLSAHVASQCSGKRRRDGNGGAERDRKRTRLSLEREGKPESGRSTGPCSGSSSASASSSRPASTYSKSLFSHSDASGSRGDASSLFNISPPPFGCSSSCPDCSSGASSSPLPGEARSRPVFVPAFSPCGRFLAVGSTDRHVHIFDLHANRGRGREVFALGRCESDPLFVAFNSKFDVFLTAGLNASLWSHSFCRKLPPSLTCG</sequence>
<dbReference type="Gene3D" id="2.130.10.10">
    <property type="entry name" value="YVTN repeat-like/Quinoprotein amine dehydrogenase"/>
    <property type="match status" value="3"/>
</dbReference>
<evidence type="ECO:0000313" key="9">
    <source>
        <dbReference type="Proteomes" id="UP000007494"/>
    </source>
</evidence>
<reference evidence="7" key="1">
    <citation type="submission" date="2011-02" db="EMBL/GenBank/DDBJ databases">
        <authorList>
            <person name="Aslett M."/>
        </authorList>
    </citation>
    <scope>NUCLEOTIDE SEQUENCE</scope>
    <source>
        <strain evidence="7">Liverpool</strain>
    </source>
</reference>
<dbReference type="InterPro" id="IPR036322">
    <property type="entry name" value="WD40_repeat_dom_sf"/>
</dbReference>
<dbReference type="SUPFAM" id="SSF50978">
    <property type="entry name" value="WD40 repeat-like"/>
    <property type="match status" value="1"/>
</dbReference>